<gene>
    <name evidence="1" type="ORF">DHETER_LOCUS6696</name>
</gene>
<proteinExistence type="predicted"/>
<name>A0ACA9MHC9_9GLOM</name>
<dbReference type="Proteomes" id="UP000789702">
    <property type="component" value="Unassembled WGS sequence"/>
</dbReference>
<reference evidence="1" key="1">
    <citation type="submission" date="2021-06" db="EMBL/GenBank/DDBJ databases">
        <authorList>
            <person name="Kallberg Y."/>
            <person name="Tangrot J."/>
            <person name="Rosling A."/>
        </authorList>
    </citation>
    <scope>NUCLEOTIDE SEQUENCE</scope>
    <source>
        <strain evidence="1">IL203A</strain>
    </source>
</reference>
<sequence>MSTNSRFSGTIYRSLLRRNSVFLAGIFTTAFVIEIAFDTAADKAWDSINRGKQWKDIESKYTQN</sequence>
<evidence type="ECO:0000313" key="1">
    <source>
        <dbReference type="EMBL" id="CAG8586722.1"/>
    </source>
</evidence>
<evidence type="ECO:0000313" key="2">
    <source>
        <dbReference type="Proteomes" id="UP000789702"/>
    </source>
</evidence>
<comment type="caution">
    <text evidence="1">The sequence shown here is derived from an EMBL/GenBank/DDBJ whole genome shotgun (WGS) entry which is preliminary data.</text>
</comment>
<protein>
    <submittedName>
        <fullName evidence="1">13668_t:CDS:1</fullName>
    </submittedName>
</protein>
<dbReference type="EMBL" id="CAJVPU010008690">
    <property type="protein sequence ID" value="CAG8586722.1"/>
    <property type="molecule type" value="Genomic_DNA"/>
</dbReference>
<keyword evidence="2" id="KW-1185">Reference proteome</keyword>
<accession>A0ACA9MHC9</accession>
<organism evidence="1 2">
    <name type="scientific">Dentiscutata heterogama</name>
    <dbReference type="NCBI Taxonomy" id="1316150"/>
    <lineage>
        <taxon>Eukaryota</taxon>
        <taxon>Fungi</taxon>
        <taxon>Fungi incertae sedis</taxon>
        <taxon>Mucoromycota</taxon>
        <taxon>Glomeromycotina</taxon>
        <taxon>Glomeromycetes</taxon>
        <taxon>Diversisporales</taxon>
        <taxon>Gigasporaceae</taxon>
        <taxon>Dentiscutata</taxon>
    </lineage>
</organism>